<dbReference type="EMBL" id="CP029077">
    <property type="protein sequence ID" value="QED23097.1"/>
    <property type="molecule type" value="Genomic_DNA"/>
</dbReference>
<protein>
    <submittedName>
        <fullName evidence="2">Uncharacterized protein</fullName>
    </submittedName>
</protein>
<name>A0A5B8XGS5_9RICK</name>
<feature type="compositionally biased region" description="Polar residues" evidence="1">
    <location>
        <begin position="40"/>
        <end position="68"/>
    </location>
</feature>
<gene>
    <name evidence="2" type="ORF">Deia_00290</name>
</gene>
<evidence type="ECO:0000313" key="3">
    <source>
        <dbReference type="Proteomes" id="UP000321934"/>
    </source>
</evidence>
<dbReference type="RefSeq" id="WP_146820390.1">
    <property type="nucleotide sequence ID" value="NZ_CP029077.1"/>
</dbReference>
<organism evidence="2 3">
    <name type="scientific">Candidatus Deianiraea vastatrix</name>
    <dbReference type="NCBI Taxonomy" id="2163644"/>
    <lineage>
        <taxon>Bacteria</taxon>
        <taxon>Pseudomonadati</taxon>
        <taxon>Pseudomonadota</taxon>
        <taxon>Alphaproteobacteria</taxon>
        <taxon>Rickettsiales</taxon>
        <taxon>Candidatus Deianiraeaceae</taxon>
        <taxon>Candidatus Deianiraea</taxon>
    </lineage>
</organism>
<proteinExistence type="predicted"/>
<dbReference type="AlphaFoldDB" id="A0A5B8XGS5"/>
<accession>A0A5B8XGS5</accession>
<dbReference type="Proteomes" id="UP000321934">
    <property type="component" value="Chromosome"/>
</dbReference>
<evidence type="ECO:0000256" key="1">
    <source>
        <dbReference type="SAM" id="MobiDB-lite"/>
    </source>
</evidence>
<evidence type="ECO:0000313" key="2">
    <source>
        <dbReference type="EMBL" id="QED23097.1"/>
    </source>
</evidence>
<reference evidence="2 3" key="1">
    <citation type="journal article" date="2019" name="ISME J.">
        <title>Deianiraea, an extracellular bacterium associated with the ciliate Paramecium, suggests an alternative scenario for the evolution of Rickettsiales.</title>
        <authorList>
            <person name="Castelli M."/>
            <person name="Sabaneyeva E."/>
            <person name="Lanzoni O."/>
            <person name="Lebedeva N."/>
            <person name="Floriano A.M."/>
            <person name="Gaiarsa S."/>
            <person name="Benken K."/>
            <person name="Modeo L."/>
            <person name="Bandi C."/>
            <person name="Potekhin A."/>
            <person name="Sassera D."/>
            <person name="Petroni G."/>
        </authorList>
    </citation>
    <scope>NUCLEOTIDE SEQUENCE [LARGE SCALE GENOMIC DNA]</scope>
    <source>
        <strain evidence="2">CyL4-1</strain>
    </source>
</reference>
<feature type="region of interest" description="Disordered" evidence="1">
    <location>
        <begin position="40"/>
        <end position="74"/>
    </location>
</feature>
<sequence>MTFVGIPVSSVLACAGACIYKKWKNNRNIYQEANTSEMTNINRSNIDPSNQNSNSTHAKGVQQNQTDINDGMII</sequence>
<keyword evidence="3" id="KW-1185">Reference proteome</keyword>